<protein>
    <submittedName>
        <fullName evidence="3">RAB, putative</fullName>
    </submittedName>
</protein>
<keyword evidence="2" id="KW-0547">Nucleotide-binding</keyword>
<dbReference type="PROSITE" id="PS51421">
    <property type="entry name" value="RAS"/>
    <property type="match status" value="1"/>
</dbReference>
<dbReference type="PANTHER" id="PTHR47978">
    <property type="match status" value="1"/>
</dbReference>
<dbReference type="NCBIfam" id="TIGR00231">
    <property type="entry name" value="small_GTP"/>
    <property type="match status" value="1"/>
</dbReference>
<dbReference type="InterPro" id="IPR005225">
    <property type="entry name" value="Small_GTP-bd"/>
</dbReference>
<organism evidence="3 4">
    <name type="scientific">Entamoeba invadens IP1</name>
    <dbReference type="NCBI Taxonomy" id="370355"/>
    <lineage>
        <taxon>Eukaryota</taxon>
        <taxon>Amoebozoa</taxon>
        <taxon>Evosea</taxon>
        <taxon>Archamoebae</taxon>
        <taxon>Mastigamoebida</taxon>
        <taxon>Entamoebidae</taxon>
        <taxon>Entamoeba</taxon>
    </lineage>
</organism>
<evidence type="ECO:0000313" key="3">
    <source>
        <dbReference type="EMBL" id="ELP90066.1"/>
    </source>
</evidence>
<reference evidence="3 4" key="1">
    <citation type="submission" date="2012-10" db="EMBL/GenBank/DDBJ databases">
        <authorList>
            <person name="Zafar N."/>
            <person name="Inman J."/>
            <person name="Hall N."/>
            <person name="Lorenzi H."/>
            <person name="Caler E."/>
        </authorList>
    </citation>
    <scope>NUCLEOTIDE SEQUENCE [LARGE SCALE GENOMIC DNA]</scope>
    <source>
        <strain evidence="3 4">IP1</strain>
    </source>
</reference>
<dbReference type="VEuPathDB" id="AmoebaDB:EIN_404600"/>
<dbReference type="Gene3D" id="3.40.50.300">
    <property type="entry name" value="P-loop containing nucleotide triphosphate hydrolases"/>
    <property type="match status" value="1"/>
</dbReference>
<dbReference type="FunFam" id="3.40.50.300:FF:000823">
    <property type="entry name" value="Small GTPase RAB, putative"/>
    <property type="match status" value="1"/>
</dbReference>
<dbReference type="Pfam" id="PF00071">
    <property type="entry name" value="Ras"/>
    <property type="match status" value="1"/>
</dbReference>
<dbReference type="PRINTS" id="PR00449">
    <property type="entry name" value="RASTRNSFRMNG"/>
</dbReference>
<dbReference type="PROSITE" id="PS51419">
    <property type="entry name" value="RAB"/>
    <property type="match status" value="1"/>
</dbReference>
<dbReference type="AlphaFoldDB" id="A0A0A1UA75"/>
<dbReference type="SMART" id="SM00175">
    <property type="entry name" value="RAB"/>
    <property type="match status" value="1"/>
</dbReference>
<evidence type="ECO:0000256" key="2">
    <source>
        <dbReference type="ARBA" id="ARBA00022741"/>
    </source>
</evidence>
<gene>
    <name evidence="3" type="ORF">EIN_404600</name>
</gene>
<dbReference type="GO" id="GO:0005525">
    <property type="term" value="F:GTP binding"/>
    <property type="evidence" value="ECO:0007669"/>
    <property type="project" value="InterPro"/>
</dbReference>
<evidence type="ECO:0000313" key="4">
    <source>
        <dbReference type="Proteomes" id="UP000014680"/>
    </source>
</evidence>
<dbReference type="CDD" id="cd00154">
    <property type="entry name" value="Rab"/>
    <property type="match status" value="1"/>
</dbReference>
<dbReference type="SMART" id="SM00174">
    <property type="entry name" value="RHO"/>
    <property type="match status" value="1"/>
</dbReference>
<dbReference type="OMA" id="IEKKCAC"/>
<evidence type="ECO:0000256" key="1">
    <source>
        <dbReference type="ARBA" id="ARBA00010142"/>
    </source>
</evidence>
<sequence length="192" mass="21251">MYNNLTIYKVCLCGSQGVGKTCLVNRYTKNTFNQAEKATIGANFVATSYMRKGQEIKLALWDTAGQEKYKSMVSMYYRGSRGAVIVYDVTNPTTFDDVRMWQSELLKAEPEVVCMLLGNKSDAGADRVVKTEDAQRLATELGMLYAEASAKTGNGVKDAFVKLFDAINLDDQMGQKETLQLNKGKEQDSGCC</sequence>
<dbReference type="RefSeq" id="XP_004256837.1">
    <property type="nucleotide sequence ID" value="XM_004256789.1"/>
</dbReference>
<dbReference type="PROSITE" id="PS51420">
    <property type="entry name" value="RHO"/>
    <property type="match status" value="1"/>
</dbReference>
<name>A0A0A1UA75_ENTIV</name>
<dbReference type="Proteomes" id="UP000014680">
    <property type="component" value="Unassembled WGS sequence"/>
</dbReference>
<keyword evidence="4" id="KW-1185">Reference proteome</keyword>
<dbReference type="InterPro" id="IPR001806">
    <property type="entry name" value="Small_GTPase"/>
</dbReference>
<dbReference type="EMBL" id="KB206537">
    <property type="protein sequence ID" value="ELP90066.1"/>
    <property type="molecule type" value="Genomic_DNA"/>
</dbReference>
<dbReference type="InterPro" id="IPR027417">
    <property type="entry name" value="P-loop_NTPase"/>
</dbReference>
<dbReference type="GeneID" id="14888987"/>
<dbReference type="KEGG" id="eiv:EIN_404600"/>
<dbReference type="SMART" id="SM00173">
    <property type="entry name" value="RAS"/>
    <property type="match status" value="1"/>
</dbReference>
<dbReference type="GO" id="GO:0003924">
    <property type="term" value="F:GTPase activity"/>
    <property type="evidence" value="ECO:0007669"/>
    <property type="project" value="InterPro"/>
</dbReference>
<dbReference type="SMART" id="SM00176">
    <property type="entry name" value="RAN"/>
    <property type="match status" value="1"/>
</dbReference>
<proteinExistence type="inferred from homology"/>
<accession>A0A0A1UA75</accession>
<dbReference type="SUPFAM" id="SSF52540">
    <property type="entry name" value="P-loop containing nucleoside triphosphate hydrolases"/>
    <property type="match status" value="1"/>
</dbReference>
<comment type="similarity">
    <text evidence="1">Belongs to the small GTPase superfamily. Rho family.</text>
</comment>
<dbReference type="OrthoDB" id="63533at2759"/>